<feature type="chain" id="PRO_5015478320" evidence="1">
    <location>
        <begin position="26"/>
        <end position="252"/>
    </location>
</feature>
<reference evidence="2 3" key="1">
    <citation type="submission" date="2016-12" db="EMBL/GenBank/DDBJ databases">
        <title>Trade-off between light-utilization and light-protection in marine flavobacteria.</title>
        <authorList>
            <person name="Kumagai Y."/>
            <person name="Yoshizawa S."/>
            <person name="Kogure K."/>
            <person name="Iwasaki W."/>
        </authorList>
    </citation>
    <scope>NUCLEOTIDE SEQUENCE [LARGE SCALE GENOMIC DNA]</scope>
    <source>
        <strain evidence="2 3">ATCC 43844</strain>
    </source>
</reference>
<evidence type="ECO:0000313" key="2">
    <source>
        <dbReference type="EMBL" id="PQJ76653.1"/>
    </source>
</evidence>
<evidence type="ECO:0000313" key="3">
    <source>
        <dbReference type="Proteomes" id="UP000239068"/>
    </source>
</evidence>
<evidence type="ECO:0000256" key="1">
    <source>
        <dbReference type="SAM" id="SignalP"/>
    </source>
</evidence>
<protein>
    <submittedName>
        <fullName evidence="2">Uncharacterized protein</fullName>
    </submittedName>
</protein>
<dbReference type="Proteomes" id="UP000239068">
    <property type="component" value="Unassembled WGS sequence"/>
</dbReference>
<comment type="caution">
    <text evidence="2">The sequence shown here is derived from an EMBL/GenBank/DDBJ whole genome shotgun (WGS) entry which is preliminary data.</text>
</comment>
<accession>A0A2S7WGB6</accession>
<organism evidence="2 3">
    <name type="scientific">Polaribacter glomeratus</name>
    <dbReference type="NCBI Taxonomy" id="102"/>
    <lineage>
        <taxon>Bacteria</taxon>
        <taxon>Pseudomonadati</taxon>
        <taxon>Bacteroidota</taxon>
        <taxon>Flavobacteriia</taxon>
        <taxon>Flavobacteriales</taxon>
        <taxon>Flavobacteriaceae</taxon>
    </lineage>
</organism>
<sequence>MKTKTQCLFPLLILVFIGINSTGYAQCPEEQAKVSKYRKLADGAESWDVATPASLCSKYFKLVCDAKQDSYSVGSQTLSRGQQEALLIEDEIREVVDKYNETSNKLCGELKLVTAIYKDSIGVKQEDVVGYWVAKDYNEYYDQTSYPVFAFFNRGNFKTSQSSSFKQKSSWKKTAPNQYQITISDFSESDKTWSTPRTNTFLINTRTNTATYSFTNYKGEEISSTWYYKGKTYSHYKKNENEILSTASVTTK</sequence>
<dbReference type="OrthoDB" id="9876805at2"/>
<dbReference type="AlphaFoldDB" id="A0A2S7WGB6"/>
<keyword evidence="3" id="KW-1185">Reference proteome</keyword>
<dbReference type="EMBL" id="MSCM01000002">
    <property type="protein sequence ID" value="PQJ76653.1"/>
    <property type="molecule type" value="Genomic_DNA"/>
</dbReference>
<gene>
    <name evidence="2" type="ORF">BTO16_12255</name>
</gene>
<feature type="signal peptide" evidence="1">
    <location>
        <begin position="1"/>
        <end position="25"/>
    </location>
</feature>
<keyword evidence="1" id="KW-0732">Signal</keyword>
<dbReference type="RefSeq" id="WP_105021968.1">
    <property type="nucleotide sequence ID" value="NZ_MSCM01000002.1"/>
</dbReference>
<proteinExistence type="predicted"/>
<name>A0A2S7WGB6_9FLAO</name>